<dbReference type="EMBL" id="VSWC01000041">
    <property type="protein sequence ID" value="KAA1104043.1"/>
    <property type="molecule type" value="Genomic_DNA"/>
</dbReference>
<dbReference type="EMBL" id="VDEP01000143">
    <property type="protein sequence ID" value="KAA1128280.1"/>
    <property type="molecule type" value="Genomic_DNA"/>
</dbReference>
<organism evidence="2 4">
    <name type="scientific">Puccinia graminis f. sp. tritici</name>
    <dbReference type="NCBI Taxonomy" id="56615"/>
    <lineage>
        <taxon>Eukaryota</taxon>
        <taxon>Fungi</taxon>
        <taxon>Dikarya</taxon>
        <taxon>Basidiomycota</taxon>
        <taxon>Pucciniomycotina</taxon>
        <taxon>Pucciniomycetes</taxon>
        <taxon>Pucciniales</taxon>
        <taxon>Pucciniaceae</taxon>
        <taxon>Puccinia</taxon>
    </lineage>
</organism>
<keyword evidence="4" id="KW-1185">Reference proteome</keyword>
<dbReference type="AlphaFoldDB" id="A0A5B0PTK4"/>
<accession>A0A5B0PTK4</accession>
<dbReference type="Proteomes" id="UP000325313">
    <property type="component" value="Unassembled WGS sequence"/>
</dbReference>
<sequence>MLADNTRTTKIFRVRESNPSLPRTDPPGSEPGSDLKGGHTSRYTNSDCGYAERQIRAHNGGS</sequence>
<evidence type="ECO:0000313" key="2">
    <source>
        <dbReference type="EMBL" id="KAA1104043.1"/>
    </source>
</evidence>
<evidence type="ECO:0000313" key="3">
    <source>
        <dbReference type="EMBL" id="KAA1128280.1"/>
    </source>
</evidence>
<comment type="caution">
    <text evidence="2">The sequence shown here is derived from an EMBL/GenBank/DDBJ whole genome shotgun (WGS) entry which is preliminary data.</text>
</comment>
<evidence type="ECO:0000256" key="1">
    <source>
        <dbReference type="SAM" id="MobiDB-lite"/>
    </source>
</evidence>
<evidence type="ECO:0000313" key="4">
    <source>
        <dbReference type="Proteomes" id="UP000324748"/>
    </source>
</evidence>
<feature type="region of interest" description="Disordered" evidence="1">
    <location>
        <begin position="1"/>
        <end position="62"/>
    </location>
</feature>
<reference evidence="4 5" key="1">
    <citation type="submission" date="2019-05" db="EMBL/GenBank/DDBJ databases">
        <title>Emergence of the Ug99 lineage of the wheat stem rust pathogen through somatic hybridization.</title>
        <authorList>
            <person name="Li F."/>
            <person name="Upadhyaya N.M."/>
            <person name="Sperschneider J."/>
            <person name="Matny O."/>
            <person name="Nguyen-Phuc H."/>
            <person name="Mago R."/>
            <person name="Raley C."/>
            <person name="Miller M.E."/>
            <person name="Silverstein K.A.T."/>
            <person name="Henningsen E."/>
            <person name="Hirsch C.D."/>
            <person name="Visser B."/>
            <person name="Pretorius Z.A."/>
            <person name="Steffenson B.J."/>
            <person name="Schwessinger B."/>
            <person name="Dodds P.N."/>
            <person name="Figueroa M."/>
        </authorList>
    </citation>
    <scope>NUCLEOTIDE SEQUENCE [LARGE SCALE GENOMIC DNA]</scope>
    <source>
        <strain evidence="2">21-0</strain>
        <strain evidence="3 5">Ug99</strain>
    </source>
</reference>
<name>A0A5B0PTK4_PUCGR</name>
<protein>
    <submittedName>
        <fullName evidence="2">Uncharacterized protein</fullName>
    </submittedName>
</protein>
<proteinExistence type="predicted"/>
<dbReference type="Proteomes" id="UP000324748">
    <property type="component" value="Unassembled WGS sequence"/>
</dbReference>
<gene>
    <name evidence="2" type="ORF">PGT21_008427</name>
    <name evidence="3" type="ORF">PGTUg99_021123</name>
</gene>
<evidence type="ECO:0000313" key="5">
    <source>
        <dbReference type="Proteomes" id="UP000325313"/>
    </source>
</evidence>